<dbReference type="Gene3D" id="2.60.40.10">
    <property type="entry name" value="Immunoglobulins"/>
    <property type="match status" value="1"/>
</dbReference>
<dbReference type="InterPro" id="IPR011006">
    <property type="entry name" value="CheY-like_superfamily"/>
</dbReference>
<dbReference type="SUPFAM" id="SSF47384">
    <property type="entry name" value="Homodimeric domain of signal transducing histidine kinase"/>
    <property type="match status" value="1"/>
</dbReference>
<dbReference type="Gene3D" id="1.10.287.130">
    <property type="match status" value="1"/>
</dbReference>
<evidence type="ECO:0000313" key="18">
    <source>
        <dbReference type="EMBL" id="RKD90325.1"/>
    </source>
</evidence>
<dbReference type="SUPFAM" id="SSF50998">
    <property type="entry name" value="Quinoprotein alcohol dehydrogenase-like"/>
    <property type="match status" value="1"/>
</dbReference>
<dbReference type="SMART" id="SM00448">
    <property type="entry name" value="REC"/>
    <property type="match status" value="1"/>
</dbReference>
<proteinExistence type="predicted"/>
<dbReference type="PANTHER" id="PTHR43547">
    <property type="entry name" value="TWO-COMPONENT HISTIDINE KINASE"/>
    <property type="match status" value="1"/>
</dbReference>
<dbReference type="SMART" id="SM00342">
    <property type="entry name" value="HTH_ARAC"/>
    <property type="match status" value="1"/>
</dbReference>
<dbReference type="Gene3D" id="1.10.10.60">
    <property type="entry name" value="Homeodomain-like"/>
    <property type="match status" value="1"/>
</dbReference>
<sequence length="1353" mass="154442">MNLNRQTNRCPRLFVLVLCLLLWALNTQSLLAQHIRFDHFDTRKGLSQNNIYSLLVDSTGYVWIGTLEGITRFDGNKFETYRSFPSQSNTLKGNFINKLSACPNGNIWVHIRSKGLNRYNARQEKFELFGDSCFYPSNIAELTSMVSVSDSVLWFTDNASLFRYDETQNQTKVVETPFSNGRVEYTGKENLMYWGSGGLFLTGSDWQGELISSSPVRMLSRIFNDSICVVYSDSLRLLNMNTRSISPLKSNKQLDQILQSNAIYSVAGYNNEIWLGLSDGLVLVTVEKNRVTSASRFTYDAFNNYSFHGKDASNLVFDQNGNLWIGTSKYGVNLYDRRKNLFSHHQISVLSKSDQEIDPVRAICETTNGDTWTGFDRLGLVKIQAGNKQVLYDEIHFPKGVVTPLENIRSLYEDSEGNLWIGSSRGLCIYNERTDRIESISLPGSYKAIFANWNWQSQCYFIKEFTPGKITLTSPQGVGIFDLKDRTFQRVPMPSNYIPESIRCLVRDVSSNYWFIADNRGLCKLTPDGVLQYFTHENAGLTDNKLYALELIDNMLWIGSNNGLMAFDLNNENVIASFFETDGLSNNLVYSIIDDSGYLWMSTNRGVSRLRLADHYIESFLPEDLFMDDAFFKDEKGTIYFGGYDGFISFNPEEIDNSPAYPQVIINELYINNQKVEVGQTVDNQQILPKSLPYLDRIRMSYSTNSFSLNFDAFPFNFPDDTYFRYRLKGLSSNWILTSRNENRAVFANLAPGDYTFEVAASRDKQNWSAAKELAIAIVPPFYLTMWFKFLLATILVAILIIAFKFRIYTIKKWNLQLETQVKEQTSAIAEQKNKIIAQKEKMVELSNQLHEADQAKLKFYTNISHEFRTPLTIIMGNIESLREQGVNQFLLGNIKRSSDRLFRLVNQFIDLRKYDQGELKLEVSNFDIVSFVKEIVNSFKELALRKNIDIELLNPQEKIFVWLDKDKTDKIIYNLLSNAIKYTDEGGSVFVSFSKSGGELIIKVTDNGCGISETERQNIFKRFYRSDKVSTQTEGHGVGLALVNALIELQKGSIECTSKETVGTTFSLNFKLGKSHFDESEFQKSETKTLVHEIIRTPRVKTNQLPQNSEEILIVEDNPELLDYLISLIGSHYKIKTAPNGKEALKLIRDGIPDLILTDLMMPVMDGMTLSKTLKADTNTRFIPIIILSAKTDETSKIEGYQLNVDDYVEKPFNPNVLLSKIRSILNTRIEIRKNIDQFSTAQKTGLNPSDKQFMEKILLLLESNFGNPDFNADILADLLNMSRVTFYRKMKKLHGEGPGEFIRKYRLQKAATLLQNGTKTISEVSTEVGFQSVSHFRKSFKEGYGVSPSKF</sequence>
<dbReference type="InterPro" id="IPR005467">
    <property type="entry name" value="His_kinase_dom"/>
</dbReference>
<organism evidence="18 19">
    <name type="scientific">Mangrovibacterium diazotrophicum</name>
    <dbReference type="NCBI Taxonomy" id="1261403"/>
    <lineage>
        <taxon>Bacteria</taxon>
        <taxon>Pseudomonadati</taxon>
        <taxon>Bacteroidota</taxon>
        <taxon>Bacteroidia</taxon>
        <taxon>Marinilabiliales</taxon>
        <taxon>Prolixibacteraceae</taxon>
        <taxon>Mangrovibacterium</taxon>
    </lineage>
</organism>
<dbReference type="SMART" id="SM00387">
    <property type="entry name" value="HATPase_c"/>
    <property type="match status" value="1"/>
</dbReference>
<evidence type="ECO:0000259" key="15">
    <source>
        <dbReference type="PROSITE" id="PS01124"/>
    </source>
</evidence>
<evidence type="ECO:0000256" key="5">
    <source>
        <dbReference type="ARBA" id="ARBA00022741"/>
    </source>
</evidence>
<dbReference type="InterPro" id="IPR018060">
    <property type="entry name" value="HTH_AraC"/>
</dbReference>
<evidence type="ECO:0000256" key="10">
    <source>
        <dbReference type="ARBA" id="ARBA00023125"/>
    </source>
</evidence>
<keyword evidence="3 12" id="KW-0597">Phosphoprotein</keyword>
<feature type="coiled-coil region" evidence="13">
    <location>
        <begin position="815"/>
        <end position="856"/>
    </location>
</feature>
<dbReference type="InterPro" id="IPR011110">
    <property type="entry name" value="Reg_prop"/>
</dbReference>
<dbReference type="InterPro" id="IPR011123">
    <property type="entry name" value="Y_Y_Y"/>
</dbReference>
<keyword evidence="19" id="KW-1185">Reference proteome</keyword>
<feature type="domain" description="Response regulatory" evidence="17">
    <location>
        <begin position="1112"/>
        <end position="1227"/>
    </location>
</feature>
<evidence type="ECO:0000259" key="16">
    <source>
        <dbReference type="PROSITE" id="PS50109"/>
    </source>
</evidence>
<keyword evidence="4" id="KW-0808">Transferase</keyword>
<keyword evidence="11" id="KW-0804">Transcription</keyword>
<feature type="modified residue" description="4-aspartylphosphate" evidence="12">
    <location>
        <position position="1160"/>
    </location>
</feature>
<dbReference type="GO" id="GO:0003700">
    <property type="term" value="F:DNA-binding transcription factor activity"/>
    <property type="evidence" value="ECO:0007669"/>
    <property type="project" value="InterPro"/>
</dbReference>
<keyword evidence="14" id="KW-0812">Transmembrane</keyword>
<evidence type="ECO:0000256" key="12">
    <source>
        <dbReference type="PROSITE-ProRule" id="PRU00169"/>
    </source>
</evidence>
<dbReference type="CDD" id="cd17574">
    <property type="entry name" value="REC_OmpR"/>
    <property type="match status" value="1"/>
</dbReference>
<dbReference type="EMBL" id="RAPN01000001">
    <property type="protein sequence ID" value="RKD90325.1"/>
    <property type="molecule type" value="Genomic_DNA"/>
</dbReference>
<keyword evidence="7" id="KW-0067">ATP-binding</keyword>
<comment type="catalytic activity">
    <reaction evidence="1">
        <text>ATP + protein L-histidine = ADP + protein N-phospho-L-histidine.</text>
        <dbReference type="EC" id="2.7.13.3"/>
    </reaction>
</comment>
<feature type="domain" description="HTH araC/xylS-type" evidence="15">
    <location>
        <begin position="1257"/>
        <end position="1353"/>
    </location>
</feature>
<evidence type="ECO:0000256" key="2">
    <source>
        <dbReference type="ARBA" id="ARBA00012438"/>
    </source>
</evidence>
<evidence type="ECO:0000256" key="1">
    <source>
        <dbReference type="ARBA" id="ARBA00000085"/>
    </source>
</evidence>
<dbReference type="Gene3D" id="3.40.50.2300">
    <property type="match status" value="1"/>
</dbReference>
<dbReference type="GO" id="GO:0000155">
    <property type="term" value="F:phosphorelay sensor kinase activity"/>
    <property type="evidence" value="ECO:0007669"/>
    <property type="project" value="InterPro"/>
</dbReference>
<keyword evidence="14" id="KW-1133">Transmembrane helix</keyword>
<dbReference type="SUPFAM" id="SSF55874">
    <property type="entry name" value="ATPase domain of HSP90 chaperone/DNA topoisomerase II/histidine kinase"/>
    <property type="match status" value="1"/>
</dbReference>
<keyword evidence="5" id="KW-0547">Nucleotide-binding</keyword>
<dbReference type="PROSITE" id="PS50110">
    <property type="entry name" value="RESPONSE_REGULATORY"/>
    <property type="match status" value="1"/>
</dbReference>
<evidence type="ECO:0000256" key="4">
    <source>
        <dbReference type="ARBA" id="ARBA00022679"/>
    </source>
</evidence>
<dbReference type="PROSITE" id="PS00041">
    <property type="entry name" value="HTH_ARAC_FAMILY_1"/>
    <property type="match status" value="1"/>
</dbReference>
<keyword evidence="10" id="KW-0238">DNA-binding</keyword>
<dbReference type="InterPro" id="IPR018062">
    <property type="entry name" value="HTH_AraC-typ_CS"/>
</dbReference>
<evidence type="ECO:0000256" key="9">
    <source>
        <dbReference type="ARBA" id="ARBA00023015"/>
    </source>
</evidence>
<dbReference type="EC" id="2.7.13.3" evidence="2"/>
<evidence type="ECO:0000259" key="17">
    <source>
        <dbReference type="PROSITE" id="PS50110"/>
    </source>
</evidence>
<evidence type="ECO:0000256" key="7">
    <source>
        <dbReference type="ARBA" id="ARBA00022840"/>
    </source>
</evidence>
<evidence type="ECO:0000256" key="8">
    <source>
        <dbReference type="ARBA" id="ARBA00023012"/>
    </source>
</evidence>
<dbReference type="InterPro" id="IPR003594">
    <property type="entry name" value="HATPase_dom"/>
</dbReference>
<accession>A0A419W4F2</accession>
<dbReference type="Pfam" id="PF00072">
    <property type="entry name" value="Response_reg"/>
    <property type="match status" value="1"/>
</dbReference>
<comment type="caution">
    <text evidence="18">The sequence shown here is derived from an EMBL/GenBank/DDBJ whole genome shotgun (WGS) entry which is preliminary data.</text>
</comment>
<evidence type="ECO:0000256" key="13">
    <source>
        <dbReference type="SAM" id="Coils"/>
    </source>
</evidence>
<gene>
    <name evidence="18" type="ORF">BC643_0662</name>
</gene>
<dbReference type="OrthoDB" id="974448at2"/>
<dbReference type="GO" id="GO:0043565">
    <property type="term" value="F:sequence-specific DNA binding"/>
    <property type="evidence" value="ECO:0007669"/>
    <property type="project" value="InterPro"/>
</dbReference>
<keyword evidence="8" id="KW-0902">Two-component regulatory system</keyword>
<dbReference type="Pfam" id="PF12833">
    <property type="entry name" value="HTH_18"/>
    <property type="match status" value="1"/>
</dbReference>
<evidence type="ECO:0000313" key="19">
    <source>
        <dbReference type="Proteomes" id="UP000283387"/>
    </source>
</evidence>
<dbReference type="Pfam" id="PF02518">
    <property type="entry name" value="HATPase_c"/>
    <property type="match status" value="1"/>
</dbReference>
<dbReference type="PRINTS" id="PR00344">
    <property type="entry name" value="BCTRLSENSOR"/>
</dbReference>
<dbReference type="InterPro" id="IPR009057">
    <property type="entry name" value="Homeodomain-like_sf"/>
</dbReference>
<dbReference type="RefSeq" id="WP_120271742.1">
    <property type="nucleotide sequence ID" value="NZ_RAPN01000001.1"/>
</dbReference>
<dbReference type="Pfam" id="PF07494">
    <property type="entry name" value="Reg_prop"/>
    <property type="match status" value="2"/>
</dbReference>
<dbReference type="InterPro" id="IPR013783">
    <property type="entry name" value="Ig-like_fold"/>
</dbReference>
<evidence type="ECO:0000256" key="14">
    <source>
        <dbReference type="SAM" id="Phobius"/>
    </source>
</evidence>
<keyword evidence="9" id="KW-0805">Transcription regulation</keyword>
<dbReference type="Pfam" id="PF00512">
    <property type="entry name" value="HisKA"/>
    <property type="match status" value="1"/>
</dbReference>
<keyword evidence="14" id="KW-0472">Membrane</keyword>
<dbReference type="InterPro" id="IPR036890">
    <property type="entry name" value="HATPase_C_sf"/>
</dbReference>
<dbReference type="PANTHER" id="PTHR43547:SF2">
    <property type="entry name" value="HYBRID SIGNAL TRANSDUCTION HISTIDINE KINASE C"/>
    <property type="match status" value="1"/>
</dbReference>
<dbReference type="GO" id="GO:0005524">
    <property type="term" value="F:ATP binding"/>
    <property type="evidence" value="ECO:0007669"/>
    <property type="project" value="UniProtKB-KW"/>
</dbReference>
<dbReference type="InterPro" id="IPR003661">
    <property type="entry name" value="HisK_dim/P_dom"/>
</dbReference>
<dbReference type="Proteomes" id="UP000283387">
    <property type="component" value="Unassembled WGS sequence"/>
</dbReference>
<name>A0A419W4F2_9BACT</name>
<dbReference type="PROSITE" id="PS50109">
    <property type="entry name" value="HIS_KIN"/>
    <property type="match status" value="1"/>
</dbReference>
<dbReference type="SUPFAM" id="SSF46689">
    <property type="entry name" value="Homeodomain-like"/>
    <property type="match status" value="1"/>
</dbReference>
<evidence type="ECO:0000256" key="6">
    <source>
        <dbReference type="ARBA" id="ARBA00022777"/>
    </source>
</evidence>
<dbReference type="InterPro" id="IPR001789">
    <property type="entry name" value="Sig_transdc_resp-reg_receiver"/>
</dbReference>
<protein>
    <recommendedName>
        <fullName evidence="2">histidine kinase</fullName>
        <ecNumber evidence="2">2.7.13.3</ecNumber>
    </recommendedName>
</protein>
<dbReference type="SUPFAM" id="SSF52172">
    <property type="entry name" value="CheY-like"/>
    <property type="match status" value="1"/>
</dbReference>
<keyword evidence="13" id="KW-0175">Coiled coil</keyword>
<keyword evidence="6 18" id="KW-0418">Kinase</keyword>
<reference evidence="18 19" key="1">
    <citation type="submission" date="2018-09" db="EMBL/GenBank/DDBJ databases">
        <title>Genomic Encyclopedia of Archaeal and Bacterial Type Strains, Phase II (KMG-II): from individual species to whole genera.</title>
        <authorList>
            <person name="Goeker M."/>
        </authorList>
    </citation>
    <scope>NUCLEOTIDE SEQUENCE [LARGE SCALE GENOMIC DNA]</scope>
    <source>
        <strain evidence="18 19">DSM 27148</strain>
    </source>
</reference>
<dbReference type="InterPro" id="IPR015943">
    <property type="entry name" value="WD40/YVTN_repeat-like_dom_sf"/>
</dbReference>
<dbReference type="Gene3D" id="3.30.565.10">
    <property type="entry name" value="Histidine kinase-like ATPase, C-terminal domain"/>
    <property type="match status" value="1"/>
</dbReference>
<dbReference type="Gene3D" id="2.130.10.10">
    <property type="entry name" value="YVTN repeat-like/Quinoprotein amine dehydrogenase"/>
    <property type="match status" value="2"/>
</dbReference>
<dbReference type="InterPro" id="IPR004358">
    <property type="entry name" value="Sig_transdc_His_kin-like_C"/>
</dbReference>
<dbReference type="CDD" id="cd00082">
    <property type="entry name" value="HisKA"/>
    <property type="match status" value="1"/>
</dbReference>
<dbReference type="FunFam" id="3.30.565.10:FF:000037">
    <property type="entry name" value="Hybrid sensor histidine kinase/response regulator"/>
    <property type="match status" value="1"/>
</dbReference>
<dbReference type="Pfam" id="PF07495">
    <property type="entry name" value="Y_Y_Y"/>
    <property type="match status" value="1"/>
</dbReference>
<dbReference type="InterPro" id="IPR036097">
    <property type="entry name" value="HisK_dim/P_sf"/>
</dbReference>
<feature type="transmembrane region" description="Helical" evidence="14">
    <location>
        <begin position="782"/>
        <end position="804"/>
    </location>
</feature>
<dbReference type="SMART" id="SM00388">
    <property type="entry name" value="HisKA"/>
    <property type="match status" value="1"/>
</dbReference>
<feature type="domain" description="Histidine kinase" evidence="16">
    <location>
        <begin position="863"/>
        <end position="1075"/>
    </location>
</feature>
<evidence type="ECO:0000256" key="3">
    <source>
        <dbReference type="ARBA" id="ARBA00022553"/>
    </source>
</evidence>
<dbReference type="CDD" id="cd00075">
    <property type="entry name" value="HATPase"/>
    <property type="match status" value="1"/>
</dbReference>
<dbReference type="PROSITE" id="PS01124">
    <property type="entry name" value="HTH_ARAC_FAMILY_2"/>
    <property type="match status" value="1"/>
</dbReference>
<dbReference type="InterPro" id="IPR011047">
    <property type="entry name" value="Quinoprotein_ADH-like_sf"/>
</dbReference>
<evidence type="ECO:0000256" key="11">
    <source>
        <dbReference type="ARBA" id="ARBA00023163"/>
    </source>
</evidence>